<dbReference type="GeneID" id="19906040"/>
<name>R7Z613_CONA1</name>
<accession>R7Z613</accession>
<evidence type="ECO:0000313" key="1">
    <source>
        <dbReference type="EMBL" id="EON69469.1"/>
    </source>
</evidence>
<dbReference type="Gene3D" id="1.10.10.10">
    <property type="entry name" value="Winged helix-like DNA-binding domain superfamily/Winged helix DNA-binding domain"/>
    <property type="match status" value="1"/>
</dbReference>
<dbReference type="PANTHER" id="PTHR43712:SF5">
    <property type="entry name" value="O-METHYLTRANSFERASE ASQN-RELATED"/>
    <property type="match status" value="1"/>
</dbReference>
<proteinExistence type="predicted"/>
<gene>
    <name evidence="1" type="ORF">W97_08729</name>
</gene>
<dbReference type="Proteomes" id="UP000016924">
    <property type="component" value="Unassembled WGS sequence"/>
</dbReference>
<dbReference type="OrthoDB" id="1606438at2759"/>
<dbReference type="AlphaFoldDB" id="R7Z613"/>
<feature type="non-terminal residue" evidence="1">
    <location>
        <position position="242"/>
    </location>
</feature>
<evidence type="ECO:0000313" key="2">
    <source>
        <dbReference type="Proteomes" id="UP000016924"/>
    </source>
</evidence>
<dbReference type="OMA" id="HIPHTIP"/>
<reference evidence="2" key="1">
    <citation type="submission" date="2012-06" db="EMBL/GenBank/DDBJ databases">
        <title>The genome sequence of Coniosporium apollinis CBS 100218.</title>
        <authorList>
            <consortium name="The Broad Institute Genome Sequencing Platform"/>
            <person name="Cuomo C."/>
            <person name="Gorbushina A."/>
            <person name="Noack S."/>
            <person name="Walker B."/>
            <person name="Young S.K."/>
            <person name="Zeng Q."/>
            <person name="Gargeya S."/>
            <person name="Fitzgerald M."/>
            <person name="Haas B."/>
            <person name="Abouelleil A."/>
            <person name="Alvarado L."/>
            <person name="Arachchi H.M."/>
            <person name="Berlin A.M."/>
            <person name="Chapman S.B."/>
            <person name="Goldberg J."/>
            <person name="Griggs A."/>
            <person name="Gujja S."/>
            <person name="Hansen M."/>
            <person name="Howarth C."/>
            <person name="Imamovic A."/>
            <person name="Larimer J."/>
            <person name="McCowan C."/>
            <person name="Montmayeur A."/>
            <person name="Murphy C."/>
            <person name="Neiman D."/>
            <person name="Pearson M."/>
            <person name="Priest M."/>
            <person name="Roberts A."/>
            <person name="Saif S."/>
            <person name="Shea T."/>
            <person name="Sisk P."/>
            <person name="Sykes S."/>
            <person name="Wortman J."/>
            <person name="Nusbaum C."/>
            <person name="Birren B."/>
        </authorList>
    </citation>
    <scope>NUCLEOTIDE SEQUENCE [LARGE SCALE GENOMIC DNA]</scope>
    <source>
        <strain evidence="2">CBS 100218</strain>
    </source>
</reference>
<dbReference type="STRING" id="1168221.R7Z613"/>
<sequence length="242" mass="25850">MASQKTPSLVELAEQILAAAKDLEAAVSAPPDFENDTLTELPESLSCTRKALIDATSTLNALARGSTGTYGHVQHLSCYQWLDQISLLALYRFHIPHTIPLNSSISYAGLADRCTLDISKPSRLLRCAMAAHLLHSPSPKQVAHTADTHLPATDPTMWDFVGCTLTELRPAGFAVLDAMAQWPGSQELHQTAWNACARTPKTFYEDVVLGDAERATRVGGMVVQAITEAGRAGGLSAVGGVS</sequence>
<dbReference type="InterPro" id="IPR036388">
    <property type="entry name" value="WH-like_DNA-bd_sf"/>
</dbReference>
<keyword evidence="2" id="KW-1185">Reference proteome</keyword>
<dbReference type="EMBL" id="JH767615">
    <property type="protein sequence ID" value="EON69469.1"/>
    <property type="molecule type" value="Genomic_DNA"/>
</dbReference>
<dbReference type="RefSeq" id="XP_007784786.1">
    <property type="nucleotide sequence ID" value="XM_007786596.1"/>
</dbReference>
<organism evidence="1 2">
    <name type="scientific">Coniosporium apollinis (strain CBS 100218)</name>
    <name type="common">Rock-inhabiting black yeast</name>
    <dbReference type="NCBI Taxonomy" id="1168221"/>
    <lineage>
        <taxon>Eukaryota</taxon>
        <taxon>Fungi</taxon>
        <taxon>Dikarya</taxon>
        <taxon>Ascomycota</taxon>
        <taxon>Pezizomycotina</taxon>
        <taxon>Dothideomycetes</taxon>
        <taxon>Dothideomycetes incertae sedis</taxon>
        <taxon>Coniosporium</taxon>
    </lineage>
</organism>
<dbReference type="PANTHER" id="PTHR43712">
    <property type="entry name" value="PUTATIVE (AFU_ORTHOLOGUE AFUA_4G14580)-RELATED"/>
    <property type="match status" value="1"/>
</dbReference>
<dbReference type="HOGENOM" id="CLU_1149536_0_0_1"/>
<protein>
    <submittedName>
        <fullName evidence="1">Uncharacterized protein</fullName>
    </submittedName>
</protein>